<feature type="compositionally biased region" description="Basic and acidic residues" evidence="1">
    <location>
        <begin position="1"/>
        <end position="21"/>
    </location>
</feature>
<proteinExistence type="predicted"/>
<evidence type="ECO:0000313" key="2">
    <source>
        <dbReference type="EMBL" id="GAF70762.1"/>
    </source>
</evidence>
<evidence type="ECO:0000256" key="1">
    <source>
        <dbReference type="SAM" id="MobiDB-lite"/>
    </source>
</evidence>
<reference evidence="2" key="1">
    <citation type="journal article" date="2014" name="Front. Microbiol.">
        <title>High frequency of phylogenetically diverse reductive dehalogenase-homologous genes in deep subseafloor sedimentary metagenomes.</title>
        <authorList>
            <person name="Kawai M."/>
            <person name="Futagami T."/>
            <person name="Toyoda A."/>
            <person name="Takaki Y."/>
            <person name="Nishi S."/>
            <person name="Hori S."/>
            <person name="Arai W."/>
            <person name="Tsubouchi T."/>
            <person name="Morono Y."/>
            <person name="Uchiyama I."/>
            <person name="Ito T."/>
            <person name="Fujiyama A."/>
            <person name="Inagaki F."/>
            <person name="Takami H."/>
        </authorList>
    </citation>
    <scope>NUCLEOTIDE SEQUENCE</scope>
    <source>
        <strain evidence="2">Expedition CK06-06</strain>
    </source>
</reference>
<gene>
    <name evidence="2" type="ORF">S01H1_00139</name>
</gene>
<feature type="region of interest" description="Disordered" evidence="1">
    <location>
        <begin position="1"/>
        <end position="31"/>
    </location>
</feature>
<comment type="caution">
    <text evidence="2">The sequence shown here is derived from an EMBL/GenBank/DDBJ whole genome shotgun (WGS) entry which is preliminary data.</text>
</comment>
<organism evidence="2">
    <name type="scientific">marine sediment metagenome</name>
    <dbReference type="NCBI Taxonomy" id="412755"/>
    <lineage>
        <taxon>unclassified sequences</taxon>
        <taxon>metagenomes</taxon>
        <taxon>ecological metagenomes</taxon>
    </lineage>
</organism>
<dbReference type="EMBL" id="BARS01000043">
    <property type="protein sequence ID" value="GAF70762.1"/>
    <property type="molecule type" value="Genomic_DNA"/>
</dbReference>
<protein>
    <submittedName>
        <fullName evidence="2">Uncharacterized protein</fullName>
    </submittedName>
</protein>
<sequence>MDEKEAVRDYVEAEAEGKAGEPDLVASFNPPDDPIEARVYRVDFTPGEAWSGRAPKW</sequence>
<dbReference type="AlphaFoldDB" id="X0S4A5"/>
<name>X0S4A5_9ZZZZ</name>
<accession>X0S4A5</accession>